<dbReference type="EMBL" id="OOIN01000013">
    <property type="protein sequence ID" value="SPO26296.1"/>
    <property type="molecule type" value="Genomic_DNA"/>
</dbReference>
<reference evidence="2 3" key="1">
    <citation type="submission" date="2018-03" db="EMBL/GenBank/DDBJ databases">
        <authorList>
            <person name="Guldener U."/>
        </authorList>
    </citation>
    <scope>NUCLEOTIDE SEQUENCE [LARGE SCALE GENOMIC DNA]</scope>
    <source>
        <strain evidence="2 3">NBRC100155</strain>
    </source>
</reference>
<evidence type="ECO:0000313" key="3">
    <source>
        <dbReference type="Proteomes" id="UP000324022"/>
    </source>
</evidence>
<protein>
    <submittedName>
        <fullName evidence="2">Uncharacterized protein</fullName>
    </submittedName>
</protein>
<evidence type="ECO:0000256" key="1">
    <source>
        <dbReference type="SAM" id="MobiDB-lite"/>
    </source>
</evidence>
<accession>A0A5C3E9Q6</accession>
<dbReference type="Proteomes" id="UP000324022">
    <property type="component" value="Unassembled WGS sequence"/>
</dbReference>
<feature type="region of interest" description="Disordered" evidence="1">
    <location>
        <begin position="1"/>
        <end position="38"/>
    </location>
</feature>
<keyword evidence="3" id="KW-1185">Reference proteome</keyword>
<evidence type="ECO:0000313" key="2">
    <source>
        <dbReference type="EMBL" id="SPO26296.1"/>
    </source>
</evidence>
<dbReference type="AlphaFoldDB" id="A0A5C3E9Q6"/>
<proteinExistence type="predicted"/>
<name>A0A5C3E9Q6_9BASI</name>
<organism evidence="2 3">
    <name type="scientific">Ustilago trichophora</name>
    <dbReference type="NCBI Taxonomy" id="86804"/>
    <lineage>
        <taxon>Eukaryota</taxon>
        <taxon>Fungi</taxon>
        <taxon>Dikarya</taxon>
        <taxon>Basidiomycota</taxon>
        <taxon>Ustilaginomycotina</taxon>
        <taxon>Ustilaginomycetes</taxon>
        <taxon>Ustilaginales</taxon>
        <taxon>Ustilaginaceae</taxon>
        <taxon>Ustilago</taxon>
    </lineage>
</organism>
<dbReference type="Gene3D" id="3.60.130.30">
    <property type="match status" value="1"/>
</dbReference>
<gene>
    <name evidence="2" type="ORF">UTRI_02572</name>
</gene>
<sequence length="337" mass="39137">MPAKTAEAMARKRSNNAVREAKKRQRYRDSRGQSTQIDLSRQHHIKTKTDLSKADDIECTAIDQPGGIEQHQDNVTLVDRDTDQVILQRIAPSSYSKALELQTSSLLGKYYYDRYLAEKTSTYLIQKNGSHKFKLTRRKVIEHHLGIWHTQGKLDLNFTKETSNPRYKAEALDLLNWARQHTHRAMNTAKYLIDLRFRSNIASRRKGKRWLASIFGSRSVKLLHPDWTTVAFFSSFAGGIHRDTEDCIPSYLFNFGEAAWIKLPEFSAKILIEPLDLVILNSRTFYHRTKPLDDSRSKDAGDRWAFSGFFRESIFNREAVCKIAQWRLDAIFEDHKE</sequence>